<reference evidence="2 3" key="1">
    <citation type="submission" date="2010-04" db="EMBL/GenBank/DDBJ databases">
        <authorList>
            <person name="Muzny D."/>
            <person name="Qin X."/>
            <person name="Deng J."/>
            <person name="Jiang H."/>
            <person name="Liu Y."/>
            <person name="Qu J."/>
            <person name="Song X.-Z."/>
            <person name="Zhang L."/>
            <person name="Thornton R."/>
            <person name="Coyle M."/>
            <person name="Francisco L."/>
            <person name="Jackson L."/>
            <person name="Javaid M."/>
            <person name="Korchina V."/>
            <person name="Kovar C."/>
            <person name="Mata R."/>
            <person name="Mathew T."/>
            <person name="Ngo R."/>
            <person name="Nguyen L."/>
            <person name="Nguyen N."/>
            <person name="Okwuonu G."/>
            <person name="Ongeri F."/>
            <person name="Pham C."/>
            <person name="Simmons D."/>
            <person name="Wilczek-Boney K."/>
            <person name="Hale W."/>
            <person name="Jakkamsetti A."/>
            <person name="Pham P."/>
            <person name="Ruth R."/>
            <person name="San Lucas F."/>
            <person name="Warren J."/>
            <person name="Zhang J."/>
            <person name="Zhao Z."/>
            <person name="Zhou C."/>
            <person name="Zhu D."/>
            <person name="Lee S."/>
            <person name="Bess C."/>
            <person name="Blankenburg K."/>
            <person name="Forbes L."/>
            <person name="Fu Q."/>
            <person name="Gubbala S."/>
            <person name="Hirani K."/>
            <person name="Jayaseelan J.C."/>
            <person name="Lara F."/>
            <person name="Munidasa M."/>
            <person name="Palculict T."/>
            <person name="Patil S."/>
            <person name="Pu L.-L."/>
            <person name="Saada N."/>
            <person name="Tang L."/>
            <person name="Weissenberger G."/>
            <person name="Zhu Y."/>
            <person name="Hemphill L."/>
            <person name="Shang Y."/>
            <person name="Youmans B."/>
            <person name="Ayvaz T."/>
            <person name="Ross M."/>
            <person name="Santibanez J."/>
            <person name="Aqrawi P."/>
            <person name="Gross S."/>
            <person name="Joshi V."/>
            <person name="Fowler G."/>
            <person name="Nazareth L."/>
            <person name="Reid J."/>
            <person name="Worley K."/>
            <person name="Petrosino J."/>
            <person name="Highlander S."/>
            <person name="Gibbs R."/>
        </authorList>
    </citation>
    <scope>NUCLEOTIDE SEQUENCE [LARGE SCALE GENOMIC DNA]</scope>
    <source>
        <strain evidence="2 3">ATCC BAA-614</strain>
    </source>
</reference>
<dbReference type="eggNOG" id="COG1819">
    <property type="taxonomic scope" value="Bacteria"/>
</dbReference>
<organism evidence="2 3">
    <name type="scientific">Mycobacterium parascrofulaceum ATCC BAA-614</name>
    <dbReference type="NCBI Taxonomy" id="525368"/>
    <lineage>
        <taxon>Bacteria</taxon>
        <taxon>Bacillati</taxon>
        <taxon>Actinomycetota</taxon>
        <taxon>Actinomycetes</taxon>
        <taxon>Mycobacteriales</taxon>
        <taxon>Mycobacteriaceae</taxon>
        <taxon>Mycobacterium</taxon>
        <taxon>Mycobacterium simiae complex</taxon>
    </lineage>
</organism>
<gene>
    <name evidence="2" type="ORF">HMPREF0591_0995</name>
</gene>
<accession>D5P4A1</accession>
<evidence type="ECO:0000313" key="3">
    <source>
        <dbReference type="Proteomes" id="UP000003653"/>
    </source>
</evidence>
<dbReference type="AlphaFoldDB" id="D5P4A1"/>
<keyword evidence="2" id="KW-0808">Transferase</keyword>
<proteinExistence type="predicted"/>
<dbReference type="HOGENOM" id="CLU_000537_8_0_11"/>
<dbReference type="PANTHER" id="PTHR48050:SF13">
    <property type="entry name" value="STEROL 3-BETA-GLUCOSYLTRANSFERASE UGT80A2"/>
    <property type="match status" value="1"/>
</dbReference>
<dbReference type="Gene3D" id="3.40.50.2000">
    <property type="entry name" value="Glycogen Phosphorylase B"/>
    <property type="match status" value="2"/>
</dbReference>
<protein>
    <submittedName>
        <fullName evidence="2">Glycosyltransferase family 28 N-terminal domain protein</fullName>
    </submittedName>
</protein>
<comment type="caution">
    <text evidence="2">The sequence shown here is derived from an EMBL/GenBank/DDBJ whole genome shotgun (WGS) entry which is preliminary data.</text>
</comment>
<dbReference type="InterPro" id="IPR002213">
    <property type="entry name" value="UDP_glucos_trans"/>
</dbReference>
<dbReference type="FunFam" id="3.40.50.2000:FF:000009">
    <property type="entry name" value="Sterol 3-beta-glucosyltransferase UGT80A2"/>
    <property type="match status" value="1"/>
</dbReference>
<sequence length="397" mass="42311">MTDEVSPMRIVLASYGSRGDVEPCAAVGRELLRRGHDVLMAVPPDRIGFVESAGLTAAAYGPDTREQITTATDFVQRVQDPISALPKVMERVTRVWAEKGTALASLAEGADLLVAGTNEQRLAANVAELHTMPFAALHFFPARALELGGFQEPVTTVAEGAQREALGLPDKARPSAREVLEIQAYEEFCLPDLRAEWGESAHRRPFVGSLTLEMATDGDDEMLSWIAEGPPPIYFGFGSTPVSSPPETVAVITAACEQVGERALICSGPNDFTQLEPAAHTKIVDAVNHAAVFPACRAIVHHGGAGTTAAGMRAGVPMLLLWLWLDQPIWASAVSRLEVGLARPFAESTYDSVVADLRSLLAADLVTRAREVAAQMTKPAESVARAADLLEDAARAG</sequence>
<dbReference type="Pfam" id="PF06722">
    <property type="entry name" value="EryCIII-like_C"/>
    <property type="match status" value="1"/>
</dbReference>
<dbReference type="EMBL" id="ADNV01000083">
    <property type="protein sequence ID" value="EFG79098.1"/>
    <property type="molecule type" value="Genomic_DNA"/>
</dbReference>
<keyword evidence="3" id="KW-1185">Reference proteome</keyword>
<evidence type="ECO:0000313" key="2">
    <source>
        <dbReference type="EMBL" id="EFG79098.1"/>
    </source>
</evidence>
<evidence type="ECO:0000259" key="1">
    <source>
        <dbReference type="Pfam" id="PF06722"/>
    </source>
</evidence>
<dbReference type="GO" id="GO:0016758">
    <property type="term" value="F:hexosyltransferase activity"/>
    <property type="evidence" value="ECO:0007669"/>
    <property type="project" value="UniProtKB-ARBA"/>
</dbReference>
<dbReference type="GO" id="GO:0017000">
    <property type="term" value="P:antibiotic biosynthetic process"/>
    <property type="evidence" value="ECO:0007669"/>
    <property type="project" value="UniProtKB-ARBA"/>
</dbReference>
<dbReference type="SUPFAM" id="SSF53756">
    <property type="entry name" value="UDP-Glycosyltransferase/glycogen phosphorylase"/>
    <property type="match status" value="1"/>
</dbReference>
<dbReference type="InterPro" id="IPR010610">
    <property type="entry name" value="EryCIII-like_C"/>
</dbReference>
<dbReference type="Proteomes" id="UP000003653">
    <property type="component" value="Unassembled WGS sequence"/>
</dbReference>
<dbReference type="GO" id="GO:0008194">
    <property type="term" value="F:UDP-glycosyltransferase activity"/>
    <property type="evidence" value="ECO:0007669"/>
    <property type="project" value="InterPro"/>
</dbReference>
<feature type="domain" description="Erythromycin biosynthesis protein CIII-like C-terminal" evidence="1">
    <location>
        <begin position="282"/>
        <end position="377"/>
    </location>
</feature>
<name>D5P4A1_9MYCO</name>
<dbReference type="InterPro" id="IPR050426">
    <property type="entry name" value="Glycosyltransferase_28"/>
</dbReference>
<dbReference type="PANTHER" id="PTHR48050">
    <property type="entry name" value="STEROL 3-BETA-GLUCOSYLTRANSFERASE"/>
    <property type="match status" value="1"/>
</dbReference>
<dbReference type="CDD" id="cd03784">
    <property type="entry name" value="GT1_Gtf-like"/>
    <property type="match status" value="1"/>
</dbReference>